<dbReference type="OrthoDB" id="67788at2"/>
<dbReference type="InterPro" id="IPR045134">
    <property type="entry name" value="UHRF1/2-like"/>
</dbReference>
<dbReference type="InterPro" id="IPR003105">
    <property type="entry name" value="SRA_YDG"/>
</dbReference>
<gene>
    <name evidence="2" type="ORF">BSZ36_12720</name>
</gene>
<evidence type="ECO:0000259" key="1">
    <source>
        <dbReference type="PROSITE" id="PS51015"/>
    </source>
</evidence>
<dbReference type="GO" id="GO:0044027">
    <property type="term" value="P:negative regulation of gene expression via chromosomal CpG island methylation"/>
    <property type="evidence" value="ECO:0007669"/>
    <property type="project" value="TreeGrafter"/>
</dbReference>
<dbReference type="Proteomes" id="UP000216446">
    <property type="component" value="Unassembled WGS sequence"/>
</dbReference>
<evidence type="ECO:0000313" key="2">
    <source>
        <dbReference type="EMBL" id="OZC03770.1"/>
    </source>
</evidence>
<proteinExistence type="predicted"/>
<dbReference type="PROSITE" id="PS51015">
    <property type="entry name" value="YDG"/>
    <property type="match status" value="1"/>
</dbReference>
<dbReference type="PANTHER" id="PTHR14140:SF27">
    <property type="entry name" value="OS04G0289800 PROTEIN"/>
    <property type="match status" value="1"/>
</dbReference>
<protein>
    <recommendedName>
        <fullName evidence="1">YDG domain-containing protein</fullName>
    </recommendedName>
</protein>
<dbReference type="InterPro" id="IPR036987">
    <property type="entry name" value="SRA-YDG_sf"/>
</dbReference>
<sequence length="165" mass="18124">MPRDPIFGHVPGFPPGSLFADRDDLAASGVHRARRAGIVGRAAEGAESIVLSGGYVDDEDRGDVILYTGAGGRDPRTGRQVRDQILTRTNLALATSARLALPVRVVRGTSPDVRDPPEAGYRYDGLWRVTDYWQEAGEDGYRVWRFRLEAESSQRESVAPDLTRS</sequence>
<dbReference type="EMBL" id="MQWB01000001">
    <property type="protein sequence ID" value="OZC03770.1"/>
    <property type="molecule type" value="Genomic_DNA"/>
</dbReference>
<reference evidence="2 3" key="1">
    <citation type="submission" date="2016-11" db="EMBL/GenBank/DDBJ databases">
        <title>Study of marine rhodopsin-containing bacteria.</title>
        <authorList>
            <person name="Yoshizawa S."/>
            <person name="Kumagai Y."/>
            <person name="Kogure K."/>
        </authorList>
    </citation>
    <scope>NUCLEOTIDE SEQUENCE [LARGE SCALE GENOMIC DNA]</scope>
    <source>
        <strain evidence="2 3">SG-29</strain>
    </source>
</reference>
<dbReference type="SMART" id="SM00466">
    <property type="entry name" value="SRA"/>
    <property type="match status" value="1"/>
</dbReference>
<dbReference type="SUPFAM" id="SSF88697">
    <property type="entry name" value="PUA domain-like"/>
    <property type="match status" value="1"/>
</dbReference>
<comment type="caution">
    <text evidence="2">The sequence shown here is derived from an EMBL/GenBank/DDBJ whole genome shotgun (WGS) entry which is preliminary data.</text>
</comment>
<dbReference type="Gene3D" id="2.30.280.10">
    <property type="entry name" value="SRA-YDG"/>
    <property type="match status" value="1"/>
</dbReference>
<dbReference type="AlphaFoldDB" id="A0A259U1F3"/>
<dbReference type="PANTHER" id="PTHR14140">
    <property type="entry name" value="E3 UBIQUITIN-PROTEIN LIGASE UHRF-RELATED"/>
    <property type="match status" value="1"/>
</dbReference>
<dbReference type="Pfam" id="PF02182">
    <property type="entry name" value="SAD_SRA"/>
    <property type="match status" value="1"/>
</dbReference>
<feature type="domain" description="YDG" evidence="1">
    <location>
        <begin position="8"/>
        <end position="150"/>
    </location>
</feature>
<dbReference type="InParanoid" id="A0A259U1F3"/>
<dbReference type="InterPro" id="IPR015947">
    <property type="entry name" value="PUA-like_sf"/>
</dbReference>
<name>A0A259U1F3_9BACT</name>
<dbReference type="RefSeq" id="WP_094549506.1">
    <property type="nucleotide sequence ID" value="NZ_MQWB01000001.1"/>
</dbReference>
<organism evidence="2 3">
    <name type="scientific">Rubricoccus marinus</name>
    <dbReference type="NCBI Taxonomy" id="716817"/>
    <lineage>
        <taxon>Bacteria</taxon>
        <taxon>Pseudomonadati</taxon>
        <taxon>Rhodothermota</taxon>
        <taxon>Rhodothermia</taxon>
        <taxon>Rhodothermales</taxon>
        <taxon>Rubricoccaceae</taxon>
        <taxon>Rubricoccus</taxon>
    </lineage>
</organism>
<keyword evidence="3" id="KW-1185">Reference proteome</keyword>
<dbReference type="GO" id="GO:0016567">
    <property type="term" value="P:protein ubiquitination"/>
    <property type="evidence" value="ECO:0007669"/>
    <property type="project" value="TreeGrafter"/>
</dbReference>
<accession>A0A259U1F3</accession>
<evidence type="ECO:0000313" key="3">
    <source>
        <dbReference type="Proteomes" id="UP000216446"/>
    </source>
</evidence>
<dbReference type="GO" id="GO:0061630">
    <property type="term" value="F:ubiquitin protein ligase activity"/>
    <property type="evidence" value="ECO:0007669"/>
    <property type="project" value="TreeGrafter"/>
</dbReference>